<evidence type="ECO:0000313" key="3">
    <source>
        <dbReference type="EMBL" id="KAF6361680.1"/>
    </source>
</evidence>
<proteinExistence type="predicted"/>
<reference evidence="3 4" key="1">
    <citation type="journal article" date="2020" name="Nature">
        <title>Six reference-quality genomes reveal evolution of bat adaptations.</title>
        <authorList>
            <person name="Jebb D."/>
            <person name="Huang Z."/>
            <person name="Pippel M."/>
            <person name="Hughes G.M."/>
            <person name="Lavrichenko K."/>
            <person name="Devanna P."/>
            <person name="Winkler S."/>
            <person name="Jermiin L.S."/>
            <person name="Skirmuntt E.C."/>
            <person name="Katzourakis A."/>
            <person name="Burkitt-Gray L."/>
            <person name="Ray D.A."/>
            <person name="Sullivan K.A.M."/>
            <person name="Roscito J.G."/>
            <person name="Kirilenko B.M."/>
            <person name="Davalos L.M."/>
            <person name="Corthals A.P."/>
            <person name="Power M.L."/>
            <person name="Jones G."/>
            <person name="Ransome R.D."/>
            <person name="Dechmann D.K.N."/>
            <person name="Locatelli A.G."/>
            <person name="Puechmaille S.J."/>
            <person name="Fedrigo O."/>
            <person name="Jarvis E.D."/>
            <person name="Hiller M."/>
            <person name="Vernes S.C."/>
            <person name="Myers E.W."/>
            <person name="Teeling E.C."/>
        </authorList>
    </citation>
    <scope>NUCLEOTIDE SEQUENCE [LARGE SCALE GENOMIC DNA]</scope>
    <source>
        <strain evidence="3">MRhiFer1</strain>
        <tissue evidence="3">Lung</tissue>
    </source>
</reference>
<dbReference type="GO" id="GO:0000981">
    <property type="term" value="F:DNA-binding transcription factor activity, RNA polymerase II-specific"/>
    <property type="evidence" value="ECO:0007669"/>
    <property type="project" value="TreeGrafter"/>
</dbReference>
<name>A0A7J7YJL8_RHIFE</name>
<evidence type="ECO:0000259" key="2">
    <source>
        <dbReference type="PROSITE" id="PS51414"/>
    </source>
</evidence>
<dbReference type="PANTHER" id="PTHR46386:SF1">
    <property type="entry name" value="NUCLEAR BODY PROTEIN SP140-LIKE PROTEIN"/>
    <property type="match status" value="1"/>
</dbReference>
<dbReference type="PANTHER" id="PTHR46386">
    <property type="entry name" value="NUCLEAR BODY PROTEIN SP140"/>
    <property type="match status" value="1"/>
</dbReference>
<evidence type="ECO:0000256" key="1">
    <source>
        <dbReference type="SAM" id="MobiDB-lite"/>
    </source>
</evidence>
<feature type="compositionally biased region" description="Polar residues" evidence="1">
    <location>
        <begin position="228"/>
        <end position="240"/>
    </location>
</feature>
<dbReference type="InterPro" id="IPR043563">
    <property type="entry name" value="Sp110/Sp140/Sp140L-like"/>
</dbReference>
<sequence length="267" mass="30020">MASGDRDLSTGMSTEDQNIDDGLFYETVFRYFKRHKIEISNAMKKTFPFLDILRDHELITNKMYEDCQESCRNLVPVQRVVYNILCELEKTFDLSLLEVFFSEVNMLEYPNLSHVYKGFQNVIKEKIFHQASDRVESVDGRNIQLKLEPVTGESLGTGESLTSSGAGRSSYIACTTPPENGLSELLCETKQINARRKNATSDNNDALEKKQASEQHAQKSEPAEQVPIQMNNGGARSETPSPLPCDEEKITIDDFVEFSDEDASPGA</sequence>
<feature type="domain" description="HSR" evidence="2">
    <location>
        <begin position="8"/>
        <end position="124"/>
    </location>
</feature>
<feature type="compositionally biased region" description="Acidic residues" evidence="1">
    <location>
        <begin position="254"/>
        <end position="267"/>
    </location>
</feature>
<dbReference type="Pfam" id="PF03172">
    <property type="entry name" value="HSR"/>
    <property type="match status" value="1"/>
</dbReference>
<comment type="caution">
    <text evidence="3">The sequence shown here is derived from an EMBL/GenBank/DDBJ whole genome shotgun (WGS) entry which is preliminary data.</text>
</comment>
<evidence type="ECO:0000313" key="4">
    <source>
        <dbReference type="Proteomes" id="UP000585614"/>
    </source>
</evidence>
<feature type="compositionally biased region" description="Basic and acidic residues" evidence="1">
    <location>
        <begin position="206"/>
        <end position="222"/>
    </location>
</feature>
<organism evidence="3 4">
    <name type="scientific">Rhinolophus ferrumequinum</name>
    <name type="common">Greater horseshoe bat</name>
    <dbReference type="NCBI Taxonomy" id="59479"/>
    <lineage>
        <taxon>Eukaryota</taxon>
        <taxon>Metazoa</taxon>
        <taxon>Chordata</taxon>
        <taxon>Craniata</taxon>
        <taxon>Vertebrata</taxon>
        <taxon>Euteleostomi</taxon>
        <taxon>Mammalia</taxon>
        <taxon>Eutheria</taxon>
        <taxon>Laurasiatheria</taxon>
        <taxon>Chiroptera</taxon>
        <taxon>Yinpterochiroptera</taxon>
        <taxon>Rhinolophoidea</taxon>
        <taxon>Rhinolophidae</taxon>
        <taxon>Rhinolophinae</taxon>
        <taxon>Rhinolophus</taxon>
    </lineage>
</organism>
<dbReference type="GO" id="GO:0005634">
    <property type="term" value="C:nucleus"/>
    <property type="evidence" value="ECO:0007669"/>
    <property type="project" value="InterPro"/>
</dbReference>
<feature type="region of interest" description="Disordered" evidence="1">
    <location>
        <begin position="195"/>
        <end position="267"/>
    </location>
</feature>
<accession>A0A7J7YJL8</accession>
<dbReference type="EMBL" id="JACAGC010000006">
    <property type="protein sequence ID" value="KAF6361680.1"/>
    <property type="molecule type" value="Genomic_DNA"/>
</dbReference>
<protein>
    <recommendedName>
        <fullName evidence="2">HSR domain-containing protein</fullName>
    </recommendedName>
</protein>
<dbReference type="InterPro" id="IPR004865">
    <property type="entry name" value="HSR_dom"/>
</dbReference>
<dbReference type="AlphaFoldDB" id="A0A7J7YJL8"/>
<dbReference type="PROSITE" id="PS51414">
    <property type="entry name" value="HSR"/>
    <property type="match status" value="1"/>
</dbReference>
<gene>
    <name evidence="3" type="ORF">mRhiFer1_009910</name>
</gene>
<dbReference type="Proteomes" id="UP000585614">
    <property type="component" value="Unassembled WGS sequence"/>
</dbReference>